<dbReference type="Proteomes" id="UP000679126">
    <property type="component" value="Unassembled WGS sequence"/>
</dbReference>
<dbReference type="RefSeq" id="WP_209146597.1">
    <property type="nucleotide sequence ID" value="NZ_JAGHKP010000003.1"/>
</dbReference>
<gene>
    <name evidence="1" type="ORF">J7I43_15305</name>
</gene>
<protein>
    <recommendedName>
        <fullName evidence="3">Tetratricopeptide repeat protein</fullName>
    </recommendedName>
</protein>
<reference evidence="2" key="1">
    <citation type="submission" date="2021-03" db="EMBL/GenBank/DDBJ databases">
        <title>Assistant Professor.</title>
        <authorList>
            <person name="Huq M.A."/>
        </authorList>
    </citation>
    <scope>NUCLEOTIDE SEQUENCE [LARGE SCALE GENOMIC DNA]</scope>
    <source>
        <strain evidence="2">MAH-28</strain>
    </source>
</reference>
<dbReference type="EMBL" id="JAGHKP010000003">
    <property type="protein sequence ID" value="MBO9153595.1"/>
    <property type="molecule type" value="Genomic_DNA"/>
</dbReference>
<evidence type="ECO:0000313" key="2">
    <source>
        <dbReference type="Proteomes" id="UP000679126"/>
    </source>
</evidence>
<evidence type="ECO:0000313" key="1">
    <source>
        <dbReference type="EMBL" id="MBO9153595.1"/>
    </source>
</evidence>
<accession>A0ABS3YGL1</accession>
<organism evidence="1 2">
    <name type="scientific">Chitinophaga chungangae</name>
    <dbReference type="NCBI Taxonomy" id="2821488"/>
    <lineage>
        <taxon>Bacteria</taxon>
        <taxon>Pseudomonadati</taxon>
        <taxon>Bacteroidota</taxon>
        <taxon>Chitinophagia</taxon>
        <taxon>Chitinophagales</taxon>
        <taxon>Chitinophagaceae</taxon>
        <taxon>Chitinophaga</taxon>
    </lineage>
</organism>
<keyword evidence="2" id="KW-1185">Reference proteome</keyword>
<comment type="caution">
    <text evidence="1">The sequence shown here is derived from an EMBL/GenBank/DDBJ whole genome shotgun (WGS) entry which is preliminary data.</text>
</comment>
<proteinExistence type="predicted"/>
<name>A0ABS3YGL1_9BACT</name>
<evidence type="ECO:0008006" key="3">
    <source>
        <dbReference type="Google" id="ProtNLM"/>
    </source>
</evidence>
<sequence>MMKAKLNDLFQKRRDIFRGKGNCLLLFILLSTFFVKTSFAQLAKMQFEDAEAAYNEGKYAEAVKLLDEAERSNKGANPPIMYLRILSRVELIKQNPEKDFDLIDKARKESNLFLKTYNGNAQLEDKYREVYQASKVLKDLPLTREAFEESLVNKKQAAAEAERIRKEKLRLFHSDDLTQGFKKGSLEEYRKIYQVKKASVFKMPNGDRQIYVRHEGRYYYIYFRNGEAYGYSTTEEFKDDEAHQAGKRIQAKKIAHFNNAFGFAPESEVQKYVKSTTTGTKYKWAHGNTVFYMEVVFYVSGGAYKCSIDYYNFDKRD</sequence>